<dbReference type="InterPro" id="IPR015943">
    <property type="entry name" value="WD40/YVTN_repeat-like_dom_sf"/>
</dbReference>
<evidence type="ECO:0000313" key="2">
    <source>
        <dbReference type="EMBL" id="AEA43313.1"/>
    </source>
</evidence>
<reference evidence="2 3" key="1">
    <citation type="journal article" date="2011" name="Stand. Genomic Sci.">
        <title>Complete genome sequence of the gliding freshwater bacterium Fluviicola taffensis type strain (RW262).</title>
        <authorList>
            <person name="Woyke T."/>
            <person name="Chertkov O."/>
            <person name="Lapidus A."/>
            <person name="Nolan M."/>
            <person name="Lucas S."/>
            <person name="Del Rio T.G."/>
            <person name="Tice H."/>
            <person name="Cheng J.F."/>
            <person name="Tapia R."/>
            <person name="Han C."/>
            <person name="Goodwin L."/>
            <person name="Pitluck S."/>
            <person name="Liolios K."/>
            <person name="Pagani I."/>
            <person name="Ivanova N."/>
            <person name="Huntemann M."/>
            <person name="Mavromatis K."/>
            <person name="Mikhailova N."/>
            <person name="Pati A."/>
            <person name="Chen A."/>
            <person name="Palaniappan K."/>
            <person name="Land M."/>
            <person name="Hauser L."/>
            <person name="Brambilla E.M."/>
            <person name="Rohde M."/>
            <person name="Mwirichia R."/>
            <person name="Sikorski J."/>
            <person name="Tindall B.J."/>
            <person name="Goker M."/>
            <person name="Bristow J."/>
            <person name="Eisen J.A."/>
            <person name="Markowitz V."/>
            <person name="Hugenholtz P."/>
            <person name="Klenk H.P."/>
            <person name="Kyrpides N.C."/>
        </authorList>
    </citation>
    <scope>NUCLEOTIDE SEQUENCE [LARGE SCALE GENOMIC DNA]</scope>
    <source>
        <strain evidence="3">DSM 16823 / RW262 / RW262</strain>
    </source>
</reference>
<dbReference type="eggNOG" id="COG3823">
    <property type="taxonomic scope" value="Bacteria"/>
</dbReference>
<dbReference type="PANTHER" id="PTHR31270:SF1">
    <property type="entry name" value="GLUTAMINYL-PEPTIDE CYCLOTRANSFERASE"/>
    <property type="match status" value="1"/>
</dbReference>
<dbReference type="AlphaFoldDB" id="F2ICT9"/>
<accession>F2ICT9</accession>
<dbReference type="Proteomes" id="UP000007463">
    <property type="component" value="Chromosome"/>
</dbReference>
<name>F2ICT9_FLUTR</name>
<dbReference type="SUPFAM" id="SSF50969">
    <property type="entry name" value="YVTN repeat-like/Quinoprotein amine dehydrogenase"/>
    <property type="match status" value="1"/>
</dbReference>
<dbReference type="Gene3D" id="2.130.10.10">
    <property type="entry name" value="YVTN repeat-like/Quinoprotein amine dehydrogenase"/>
    <property type="match status" value="1"/>
</dbReference>
<keyword evidence="1" id="KW-0812">Transmembrane</keyword>
<gene>
    <name evidence="2" type="ordered locus">Fluta_1318</name>
</gene>
<dbReference type="PANTHER" id="PTHR31270">
    <property type="entry name" value="GLUTAMINYL-PEPTIDE CYCLOTRANSFERASE"/>
    <property type="match status" value="1"/>
</dbReference>
<dbReference type="KEGG" id="fte:Fluta_1318"/>
<dbReference type="EMBL" id="CP002542">
    <property type="protein sequence ID" value="AEA43313.1"/>
    <property type="molecule type" value="Genomic_DNA"/>
</dbReference>
<feature type="transmembrane region" description="Helical" evidence="1">
    <location>
        <begin position="7"/>
        <end position="24"/>
    </location>
</feature>
<protein>
    <submittedName>
        <fullName evidence="2">Glutamine cyclotransferase</fullName>
    </submittedName>
</protein>
<sequence length="360" mass="40501" precursor="true">MMKKYGIIAILILVIAAFVIVPLLKENGGETEDTLMAKFDLPGSLIQVKYGQNTPIKFRIPEGLVKVELIYNDSIFETWNNPKEQIRTVAMQTNYYGVGTRPLVLRSTFQDQTVLENSCNIRVVSDIVPEKLLAKIVKEYPHSKENYTQGFEFDGNQLYEGTGDPGQLGKTLVGPVSLQTGTFSEPKNGLDATYFGEGITVLGDLVYQVTWQNSRCFFYDKKTMQLKGDFNYVGQGWGLCNDGKSIIMSDGSERITFRDPKSFQATKFIEVYDNLGPRTQLNELEYIDGKIYANVYTTSIVLVIEPTTGRVLEEIDASELVLRGKNGGDVLNGIAHNKLSNKTYMTGKYWTKTFEVQFQK</sequence>
<proteinExistence type="predicted"/>
<dbReference type="Pfam" id="PF05096">
    <property type="entry name" value="Glu_cyclase_2"/>
    <property type="match status" value="1"/>
</dbReference>
<evidence type="ECO:0000256" key="1">
    <source>
        <dbReference type="SAM" id="Phobius"/>
    </source>
</evidence>
<dbReference type="STRING" id="755732.Fluta_1318"/>
<reference evidence="3" key="2">
    <citation type="submission" date="2011-02" db="EMBL/GenBank/DDBJ databases">
        <title>The complete genome of Fluviicola taffensis DSM 16823.</title>
        <authorList>
            <consortium name="US DOE Joint Genome Institute (JGI-PGF)"/>
            <person name="Lucas S."/>
            <person name="Copeland A."/>
            <person name="Lapidus A."/>
            <person name="Bruce D."/>
            <person name="Goodwin L."/>
            <person name="Pitluck S."/>
            <person name="Kyrpides N."/>
            <person name="Mavromatis K."/>
            <person name="Ivanova N."/>
            <person name="Mikhailova N."/>
            <person name="Pagani I."/>
            <person name="Chertkov O."/>
            <person name="Detter J.C."/>
            <person name="Han C."/>
            <person name="Tapia R."/>
            <person name="Land M."/>
            <person name="Hauser L."/>
            <person name="Markowitz V."/>
            <person name="Cheng J.-F."/>
            <person name="Hugenholtz P."/>
            <person name="Woyke T."/>
            <person name="Wu D."/>
            <person name="Tindall B."/>
            <person name="Pomrenke H.G."/>
            <person name="Brambilla E."/>
            <person name="Klenk H.-P."/>
            <person name="Eisen J.A."/>
        </authorList>
    </citation>
    <scope>NUCLEOTIDE SEQUENCE [LARGE SCALE GENOMIC DNA]</scope>
    <source>
        <strain evidence="3">DSM 16823 / RW262 / RW262</strain>
    </source>
</reference>
<dbReference type="OrthoDB" id="9783700at2"/>
<organism evidence="2 3">
    <name type="scientific">Fluviicola taffensis (strain DSM 16823 / NCIMB 13979 / RW262)</name>
    <dbReference type="NCBI Taxonomy" id="755732"/>
    <lineage>
        <taxon>Bacteria</taxon>
        <taxon>Pseudomonadati</taxon>
        <taxon>Bacteroidota</taxon>
        <taxon>Flavobacteriia</taxon>
        <taxon>Flavobacteriales</taxon>
        <taxon>Crocinitomicaceae</taxon>
        <taxon>Fluviicola</taxon>
    </lineage>
</organism>
<keyword evidence="2" id="KW-0808">Transferase</keyword>
<dbReference type="InterPro" id="IPR007788">
    <property type="entry name" value="QCT"/>
</dbReference>
<keyword evidence="3" id="KW-1185">Reference proteome</keyword>
<dbReference type="RefSeq" id="WP_013686085.1">
    <property type="nucleotide sequence ID" value="NC_015321.1"/>
</dbReference>
<dbReference type="GO" id="GO:0016603">
    <property type="term" value="F:glutaminyl-peptide cyclotransferase activity"/>
    <property type="evidence" value="ECO:0007669"/>
    <property type="project" value="InterPro"/>
</dbReference>
<keyword evidence="1" id="KW-1133">Transmembrane helix</keyword>
<keyword evidence="1" id="KW-0472">Membrane</keyword>
<dbReference type="InterPro" id="IPR011044">
    <property type="entry name" value="Quino_amine_DH_bsu"/>
</dbReference>
<dbReference type="HOGENOM" id="CLU_060272_0_0_10"/>
<evidence type="ECO:0000313" key="3">
    <source>
        <dbReference type="Proteomes" id="UP000007463"/>
    </source>
</evidence>